<evidence type="ECO:0000313" key="3">
    <source>
        <dbReference type="Proteomes" id="UP001178888"/>
    </source>
</evidence>
<dbReference type="EMBL" id="JAVGVR010000001">
    <property type="protein sequence ID" value="MDQ6598042.1"/>
    <property type="molecule type" value="Genomic_DNA"/>
</dbReference>
<name>A0AA90QZE1_9BACI</name>
<protein>
    <submittedName>
        <fullName evidence="2">Helix-turn-helix domain-containing protein</fullName>
    </submittedName>
</protein>
<dbReference type="InterPro" id="IPR042070">
    <property type="entry name" value="PucR_C-HTH_sf"/>
</dbReference>
<gene>
    <name evidence="2" type="ORF">RCG21_17045</name>
</gene>
<organism evidence="2 3">
    <name type="scientific">Bacillus salipaludis</name>
    <dbReference type="NCBI Taxonomy" id="2547811"/>
    <lineage>
        <taxon>Bacteria</taxon>
        <taxon>Bacillati</taxon>
        <taxon>Bacillota</taxon>
        <taxon>Bacilli</taxon>
        <taxon>Bacillales</taxon>
        <taxon>Bacillaceae</taxon>
        <taxon>Bacillus</taxon>
    </lineage>
</organism>
<dbReference type="InterPro" id="IPR025736">
    <property type="entry name" value="PucR_C-HTH_dom"/>
</dbReference>
<dbReference type="AlphaFoldDB" id="A0AA90QZE1"/>
<sequence>MKEYLGPLLSEKTDKDLLQTAITFVLKQGNVKEIAEAHYCHPNTIRYRMTKIRQLIEPFDNEFVFYENLSAAVKLYLLHKTIEGTLLE</sequence>
<dbReference type="Gene3D" id="1.10.10.2840">
    <property type="entry name" value="PucR C-terminal helix-turn-helix domain"/>
    <property type="match status" value="1"/>
</dbReference>
<evidence type="ECO:0000313" key="2">
    <source>
        <dbReference type="EMBL" id="MDQ6598042.1"/>
    </source>
</evidence>
<comment type="caution">
    <text evidence="2">The sequence shown here is derived from an EMBL/GenBank/DDBJ whole genome shotgun (WGS) entry which is preliminary data.</text>
</comment>
<proteinExistence type="predicted"/>
<dbReference type="Proteomes" id="UP001178888">
    <property type="component" value="Unassembled WGS sequence"/>
</dbReference>
<feature type="domain" description="PucR C-terminal helix-turn-helix" evidence="1">
    <location>
        <begin position="17"/>
        <end position="58"/>
    </location>
</feature>
<reference evidence="2" key="1">
    <citation type="submission" date="2023-08" db="EMBL/GenBank/DDBJ databases">
        <title>Nitrogen cycling bacteria in agricultural field soils.</title>
        <authorList>
            <person name="Jang J."/>
        </authorList>
    </citation>
    <scope>NUCLEOTIDE SEQUENCE</scope>
    <source>
        <strain evidence="2">PS3-36</strain>
    </source>
</reference>
<accession>A0AA90QZE1</accession>
<evidence type="ECO:0000259" key="1">
    <source>
        <dbReference type="Pfam" id="PF13556"/>
    </source>
</evidence>
<dbReference type="RefSeq" id="WP_308913438.1">
    <property type="nucleotide sequence ID" value="NZ_JAVGVR010000001.1"/>
</dbReference>
<dbReference type="Pfam" id="PF13556">
    <property type="entry name" value="HTH_30"/>
    <property type="match status" value="1"/>
</dbReference>
<keyword evidence="3" id="KW-1185">Reference proteome</keyword>